<dbReference type="NCBIfam" id="TIGR02532">
    <property type="entry name" value="IV_pilin_GFxxxE"/>
    <property type="match status" value="1"/>
</dbReference>
<evidence type="ECO:0000313" key="1">
    <source>
        <dbReference type="EMBL" id="RJG07821.1"/>
    </source>
</evidence>
<proteinExistence type="predicted"/>
<dbReference type="SUPFAM" id="SSF54523">
    <property type="entry name" value="Pili subunits"/>
    <property type="match status" value="1"/>
</dbReference>
<dbReference type="InterPro" id="IPR045584">
    <property type="entry name" value="Pilin-like"/>
</dbReference>
<dbReference type="InterPro" id="IPR012902">
    <property type="entry name" value="N_methyl_site"/>
</dbReference>
<accession>A0A418X634</accession>
<evidence type="ECO:0000313" key="2">
    <source>
        <dbReference type="Proteomes" id="UP000285190"/>
    </source>
</evidence>
<dbReference type="OrthoDB" id="9790526at2"/>
<dbReference type="Pfam" id="PF07963">
    <property type="entry name" value="N_methyl"/>
    <property type="match status" value="1"/>
</dbReference>
<dbReference type="AlphaFoldDB" id="A0A418X634"/>
<protein>
    <submittedName>
        <fullName evidence="1">Type II secretion system protein</fullName>
    </submittedName>
</protein>
<dbReference type="Proteomes" id="UP000285190">
    <property type="component" value="Unassembled WGS sequence"/>
</dbReference>
<gene>
    <name evidence="1" type="ORF">D3870_03920</name>
</gene>
<reference evidence="1 2" key="1">
    <citation type="submission" date="2018-09" db="EMBL/GenBank/DDBJ databases">
        <authorList>
            <person name="Zhu H."/>
        </authorList>
    </citation>
    <scope>NUCLEOTIDE SEQUENCE [LARGE SCALE GENOMIC DNA]</scope>
    <source>
        <strain evidence="1 2">K2R10-39</strain>
    </source>
</reference>
<name>A0A418X634_9BURK</name>
<comment type="caution">
    <text evidence="1">The sequence shown here is derived from an EMBL/GenBank/DDBJ whole genome shotgun (WGS) entry which is preliminary data.</text>
</comment>
<keyword evidence="2" id="KW-1185">Reference proteome</keyword>
<dbReference type="EMBL" id="QYUN01000002">
    <property type="protein sequence ID" value="RJG07821.1"/>
    <property type="molecule type" value="Genomic_DNA"/>
</dbReference>
<organism evidence="1 2">
    <name type="scientific">Noviherbaspirillum cavernae</name>
    <dbReference type="NCBI Taxonomy" id="2320862"/>
    <lineage>
        <taxon>Bacteria</taxon>
        <taxon>Pseudomonadati</taxon>
        <taxon>Pseudomonadota</taxon>
        <taxon>Betaproteobacteria</taxon>
        <taxon>Burkholderiales</taxon>
        <taxon>Oxalobacteraceae</taxon>
        <taxon>Noviherbaspirillum</taxon>
    </lineage>
</organism>
<sequence length="166" mass="18905">MRACRWLRRRDMTPGFTLIELLITLAILGVLASIAVPLAQVGVQRSQEQELRRALWEVRRGIDAYKQASDEGRIAKSIGSSGYPKNLEILVEGIPDQRDPRRNKIYFLRRIPRDPMHANSEISEAVTWGKRSYASDAADPQEGEDVYDVYSTSSKIGLNSIPYRKW</sequence>
<dbReference type="Gene3D" id="3.30.700.10">
    <property type="entry name" value="Glycoprotein, Type 4 Pilin"/>
    <property type="match status" value="1"/>
</dbReference>